<protein>
    <submittedName>
        <fullName evidence="1">Uncharacterized protein</fullName>
    </submittedName>
</protein>
<organism evidence="1 2">
    <name type="scientific">Kalanchoe fedtschenkoi</name>
    <name type="common">Lavender scallops</name>
    <name type="synonym">South American air plant</name>
    <dbReference type="NCBI Taxonomy" id="63787"/>
    <lineage>
        <taxon>Eukaryota</taxon>
        <taxon>Viridiplantae</taxon>
        <taxon>Streptophyta</taxon>
        <taxon>Embryophyta</taxon>
        <taxon>Tracheophyta</taxon>
        <taxon>Spermatophyta</taxon>
        <taxon>Magnoliopsida</taxon>
        <taxon>eudicotyledons</taxon>
        <taxon>Gunneridae</taxon>
        <taxon>Pentapetalae</taxon>
        <taxon>Saxifragales</taxon>
        <taxon>Crassulaceae</taxon>
        <taxon>Kalanchoe</taxon>
    </lineage>
</organism>
<name>A0A7N0VEB6_KALFE</name>
<dbReference type="EnsemblPlants" id="Kaladp0555s0002.1.v1.1">
    <property type="protein sequence ID" value="Kaladp0555s0002.1.v1.1"/>
    <property type="gene ID" value="Kaladp0555s0002.v1.1"/>
</dbReference>
<evidence type="ECO:0000313" key="2">
    <source>
        <dbReference type="Proteomes" id="UP000594263"/>
    </source>
</evidence>
<dbReference type="Proteomes" id="UP000594263">
    <property type="component" value="Unplaced"/>
</dbReference>
<dbReference type="Gramene" id="Kaladp0555s0002.1.v1.1">
    <property type="protein sequence ID" value="Kaladp0555s0002.1.v1.1"/>
    <property type="gene ID" value="Kaladp0555s0002.v1.1"/>
</dbReference>
<accession>A0A7N0VEB6</accession>
<evidence type="ECO:0000313" key="1">
    <source>
        <dbReference type="EnsemblPlants" id="Kaladp0555s0002.1.v1.1"/>
    </source>
</evidence>
<proteinExistence type="predicted"/>
<keyword evidence="2" id="KW-1185">Reference proteome</keyword>
<reference evidence="1" key="1">
    <citation type="submission" date="2021-01" db="UniProtKB">
        <authorList>
            <consortium name="EnsemblPlants"/>
        </authorList>
    </citation>
    <scope>IDENTIFICATION</scope>
</reference>
<dbReference type="AlphaFoldDB" id="A0A7N0VEB6"/>
<sequence>MAYMLECSHAELALSALPIASNISAASFRTLRAISGFEMRFRSATDLSPAALANFSQYSSPARSKHIVAIT</sequence>